<dbReference type="EMBL" id="CP022530">
    <property type="protein sequence ID" value="ASP40316.1"/>
    <property type="molecule type" value="Genomic_DNA"/>
</dbReference>
<reference evidence="1 2" key="1">
    <citation type="submission" date="2017-07" db="EMBL/GenBank/DDBJ databases">
        <title>Annotated genome sequence of Bacterioplanes sanyensis isolated from Red Sea.</title>
        <authorList>
            <person name="Rehman Z.U."/>
        </authorList>
    </citation>
    <scope>NUCLEOTIDE SEQUENCE [LARGE SCALE GENOMIC DNA]</scope>
    <source>
        <strain evidence="1 2">NV9</strain>
    </source>
</reference>
<dbReference type="Proteomes" id="UP000202440">
    <property type="component" value="Chromosome"/>
</dbReference>
<keyword evidence="2" id="KW-1185">Reference proteome</keyword>
<protein>
    <submittedName>
        <fullName evidence="1">Uncharacterized protein</fullName>
    </submittedName>
</protein>
<evidence type="ECO:0000313" key="1">
    <source>
        <dbReference type="EMBL" id="ASP40316.1"/>
    </source>
</evidence>
<evidence type="ECO:0000313" key="2">
    <source>
        <dbReference type="Proteomes" id="UP000202440"/>
    </source>
</evidence>
<dbReference type="OrthoDB" id="6120943at2"/>
<name>A0A222FP53_9GAMM</name>
<accession>A0A222FP53</accession>
<gene>
    <name evidence="1" type="ORF">CHH28_17250</name>
</gene>
<dbReference type="AlphaFoldDB" id="A0A222FP53"/>
<dbReference type="KEGG" id="bsan:CHH28_17250"/>
<sequence>MNKDQAYHQIALACLKTLRETTAGEADDRISGLYDAIDEAFQSQLGLLAEELELYRQRLQQIRELDPKQHSLADAQAIATPNNTAH</sequence>
<organism evidence="1 2">
    <name type="scientific">Bacterioplanes sanyensis</name>
    <dbReference type="NCBI Taxonomy" id="1249553"/>
    <lineage>
        <taxon>Bacteria</taxon>
        <taxon>Pseudomonadati</taxon>
        <taxon>Pseudomonadota</taxon>
        <taxon>Gammaproteobacteria</taxon>
        <taxon>Oceanospirillales</taxon>
        <taxon>Oceanospirillaceae</taxon>
        <taxon>Bacterioplanes</taxon>
    </lineage>
</organism>
<dbReference type="RefSeq" id="WP_094061485.1">
    <property type="nucleotide sequence ID" value="NZ_CP022530.1"/>
</dbReference>
<proteinExistence type="predicted"/>